<name>X1QWF2_9ZZZZ</name>
<gene>
    <name evidence="1" type="ORF">S12H4_25132</name>
</gene>
<protein>
    <submittedName>
        <fullName evidence="1">Uncharacterized protein</fullName>
    </submittedName>
</protein>
<proteinExistence type="predicted"/>
<accession>X1QWF2</accession>
<organism evidence="1">
    <name type="scientific">marine sediment metagenome</name>
    <dbReference type="NCBI Taxonomy" id="412755"/>
    <lineage>
        <taxon>unclassified sequences</taxon>
        <taxon>metagenomes</taxon>
        <taxon>ecological metagenomes</taxon>
    </lineage>
</organism>
<comment type="caution">
    <text evidence="1">The sequence shown here is derived from an EMBL/GenBank/DDBJ whole genome shotgun (WGS) entry which is preliminary data.</text>
</comment>
<dbReference type="AlphaFoldDB" id="X1QWF2"/>
<dbReference type="EMBL" id="BARW01013928">
    <property type="protein sequence ID" value="GAI72897.1"/>
    <property type="molecule type" value="Genomic_DNA"/>
</dbReference>
<evidence type="ECO:0000313" key="1">
    <source>
        <dbReference type="EMBL" id="GAI72897.1"/>
    </source>
</evidence>
<reference evidence="1" key="1">
    <citation type="journal article" date="2014" name="Front. Microbiol.">
        <title>High frequency of phylogenetically diverse reductive dehalogenase-homologous genes in deep subseafloor sedimentary metagenomes.</title>
        <authorList>
            <person name="Kawai M."/>
            <person name="Futagami T."/>
            <person name="Toyoda A."/>
            <person name="Takaki Y."/>
            <person name="Nishi S."/>
            <person name="Hori S."/>
            <person name="Arai W."/>
            <person name="Tsubouchi T."/>
            <person name="Morono Y."/>
            <person name="Uchiyama I."/>
            <person name="Ito T."/>
            <person name="Fujiyama A."/>
            <person name="Inagaki F."/>
            <person name="Takami H."/>
        </authorList>
    </citation>
    <scope>NUCLEOTIDE SEQUENCE</scope>
    <source>
        <strain evidence="1">Expedition CK06-06</strain>
    </source>
</reference>
<sequence length="39" mass="4614">MNKCSHKPDTDCDGTYDSCDKCPIYQNDEQNEEEERKDE</sequence>